<evidence type="ECO:0008006" key="15">
    <source>
        <dbReference type="Google" id="ProtNLM"/>
    </source>
</evidence>
<organism evidence="13 14">
    <name type="scientific">Butyribacter intestini</name>
    <dbReference type="NCBI Taxonomy" id="1703332"/>
    <lineage>
        <taxon>Bacteria</taxon>
        <taxon>Bacillati</taxon>
        <taxon>Bacillota</taxon>
        <taxon>Clostridia</taxon>
        <taxon>Lachnospirales</taxon>
        <taxon>Lachnospiraceae</taxon>
        <taxon>Butyribacter</taxon>
    </lineage>
</organism>
<dbReference type="GO" id="GO:0007165">
    <property type="term" value="P:signal transduction"/>
    <property type="evidence" value="ECO:0007669"/>
    <property type="project" value="UniProtKB-KW"/>
</dbReference>
<evidence type="ECO:0000256" key="3">
    <source>
        <dbReference type="ARBA" id="ARBA00022692"/>
    </source>
</evidence>
<dbReference type="Gene3D" id="6.10.340.10">
    <property type="match status" value="1"/>
</dbReference>
<accession>A0AAW3JTK8</accession>
<comment type="subcellular location">
    <subcellularLocation>
        <location evidence="1">Cell membrane</location>
        <topology evidence="1">Multi-pass membrane protein</topology>
    </subcellularLocation>
</comment>
<evidence type="ECO:0000313" key="14">
    <source>
        <dbReference type="Proteomes" id="UP000050833"/>
    </source>
</evidence>
<dbReference type="PANTHER" id="PTHR32089:SF112">
    <property type="entry name" value="LYSOZYME-LIKE PROTEIN-RELATED"/>
    <property type="match status" value="1"/>
</dbReference>
<dbReference type="PROSITE" id="PS50111">
    <property type="entry name" value="CHEMOTAXIS_TRANSDUC_2"/>
    <property type="match status" value="1"/>
</dbReference>
<dbReference type="SMART" id="SM00283">
    <property type="entry name" value="MA"/>
    <property type="match status" value="1"/>
</dbReference>
<dbReference type="EMBL" id="LLKB01000005">
    <property type="protein sequence ID" value="KQC85368.1"/>
    <property type="molecule type" value="Genomic_DNA"/>
</dbReference>
<evidence type="ECO:0000256" key="6">
    <source>
        <dbReference type="ARBA" id="ARBA00023224"/>
    </source>
</evidence>
<dbReference type="Gene3D" id="1.10.287.950">
    <property type="entry name" value="Methyl-accepting chemotaxis protein"/>
    <property type="match status" value="1"/>
</dbReference>
<dbReference type="InterPro" id="IPR029151">
    <property type="entry name" value="Sensor-like_sf"/>
</dbReference>
<dbReference type="Pfam" id="PF17202">
    <property type="entry name" value="sCache_3_3"/>
    <property type="match status" value="1"/>
</dbReference>
<dbReference type="PANTHER" id="PTHR32089">
    <property type="entry name" value="METHYL-ACCEPTING CHEMOTAXIS PROTEIN MCPB"/>
    <property type="match status" value="1"/>
</dbReference>
<gene>
    <name evidence="13" type="ORF">APZ18_11830</name>
</gene>
<evidence type="ECO:0000256" key="5">
    <source>
        <dbReference type="ARBA" id="ARBA00023136"/>
    </source>
</evidence>
<dbReference type="InterPro" id="IPR033463">
    <property type="entry name" value="sCache_3"/>
</dbReference>
<feature type="domain" description="Methyl-accepting transducer" evidence="11">
    <location>
        <begin position="285"/>
        <end position="521"/>
    </location>
</feature>
<protein>
    <recommendedName>
        <fullName evidence="15">Methyl-accepting chemotaxis protein</fullName>
    </recommendedName>
</protein>
<keyword evidence="5 10" id="KW-0472">Membrane</keyword>
<feature type="transmembrane region" description="Helical" evidence="10">
    <location>
        <begin position="186"/>
        <end position="209"/>
    </location>
</feature>
<dbReference type="SUPFAM" id="SSF103190">
    <property type="entry name" value="Sensory domain-like"/>
    <property type="match status" value="1"/>
</dbReference>
<evidence type="ECO:0000256" key="7">
    <source>
        <dbReference type="ARBA" id="ARBA00029447"/>
    </source>
</evidence>
<name>A0AAW3JTK8_9FIRM</name>
<evidence type="ECO:0000256" key="8">
    <source>
        <dbReference type="PROSITE-ProRule" id="PRU00284"/>
    </source>
</evidence>
<keyword evidence="2" id="KW-1003">Cell membrane</keyword>
<dbReference type="SUPFAM" id="SSF58104">
    <property type="entry name" value="Methyl-accepting chemotaxis protein (MCP) signaling domain"/>
    <property type="match status" value="1"/>
</dbReference>
<evidence type="ECO:0000259" key="11">
    <source>
        <dbReference type="PROSITE" id="PS50111"/>
    </source>
</evidence>
<feature type="coiled-coil region" evidence="9">
    <location>
        <begin position="514"/>
        <end position="541"/>
    </location>
</feature>
<evidence type="ECO:0000256" key="4">
    <source>
        <dbReference type="ARBA" id="ARBA00022989"/>
    </source>
</evidence>
<keyword evidence="6 8" id="KW-0807">Transducer</keyword>
<keyword evidence="4 10" id="KW-1133">Transmembrane helix</keyword>
<dbReference type="AlphaFoldDB" id="A0AAW3JTK8"/>
<comment type="similarity">
    <text evidence="7">Belongs to the methyl-accepting chemotaxis (MCP) protein family.</text>
</comment>
<comment type="caution">
    <text evidence="13">The sequence shown here is derived from an EMBL/GenBank/DDBJ whole genome shotgun (WGS) entry which is preliminary data.</text>
</comment>
<reference evidence="13 14" key="1">
    <citation type="submission" date="2015-10" db="EMBL/GenBank/DDBJ databases">
        <title>Butyribacter intestini gen. nov., sp. nov., a butyric acid-producing bacterium of the family Lachnospiraceae isolated from the human faeces.</title>
        <authorList>
            <person name="Zou Y."/>
            <person name="Xue W."/>
            <person name="Luo G."/>
            <person name="Lv M."/>
        </authorList>
    </citation>
    <scope>NUCLEOTIDE SEQUENCE [LARGE SCALE GENOMIC DNA]</scope>
    <source>
        <strain evidence="13 14">TF01-11</strain>
    </source>
</reference>
<dbReference type="InterPro" id="IPR003660">
    <property type="entry name" value="HAMP_dom"/>
</dbReference>
<evidence type="ECO:0000256" key="10">
    <source>
        <dbReference type="SAM" id="Phobius"/>
    </source>
</evidence>
<evidence type="ECO:0000313" key="13">
    <source>
        <dbReference type="EMBL" id="KQC85368.1"/>
    </source>
</evidence>
<dbReference type="RefSeq" id="WP_055945187.1">
    <property type="nucleotide sequence ID" value="NZ_JAQDCV010000007.1"/>
</dbReference>
<feature type="domain" description="HAMP" evidence="12">
    <location>
        <begin position="211"/>
        <end position="266"/>
    </location>
</feature>
<dbReference type="Proteomes" id="UP000050833">
    <property type="component" value="Unassembled WGS sequence"/>
</dbReference>
<evidence type="ECO:0000256" key="9">
    <source>
        <dbReference type="SAM" id="Coils"/>
    </source>
</evidence>
<dbReference type="InterPro" id="IPR004089">
    <property type="entry name" value="MCPsignal_dom"/>
</dbReference>
<dbReference type="GO" id="GO:0005886">
    <property type="term" value="C:plasma membrane"/>
    <property type="evidence" value="ECO:0007669"/>
    <property type="project" value="UniProtKB-SubCell"/>
</dbReference>
<feature type="transmembrane region" description="Helical" evidence="10">
    <location>
        <begin position="12"/>
        <end position="31"/>
    </location>
</feature>
<proteinExistence type="inferred from homology"/>
<evidence type="ECO:0000256" key="2">
    <source>
        <dbReference type="ARBA" id="ARBA00022475"/>
    </source>
</evidence>
<sequence length="574" mass="62690">MRRFENWKLKYKILFVALLPILVVCIAVMVINNTVIKNTLLDKTKNELKATAEALSAAYNQNSGEYFKNDDGEIWKGTYNVSLSQKLVTEMSEKTGSSLTFFYGDKRLVTSLKDKKGDYILGSKAGDYLKKNVLEGGKDVFTSRVSVEGTMYYGYYIPVKQNNSDDIIGMIFAGMPVREVDKTINLVSGLLFLILGIVLILTILVSVLASKEIASAIEDSVLVVQNMASGNLNVSINRKNLGRKDEVGKLSAGTKSLRESLGNMIGAISDNTLSLDVASQDMSNIAGQASDAMDSISENLKSVLESAKNQAEVTASVDDNVNNINMMLKQTGDEADGLSDAADDMLGTGREVDNSLKNLYNSNEEVLDAIERIRKQTSETDISVDKIKEAVNLIASIAEETNLLSLNASIEAARAGESGKGFAVVAVEISKLAEQSNAASADIEKMIMDLGKNSERTVETMEMVQDAINRQSDDMNNTRKIFEKVKDRINLVAKGVANIREATERLEGETTYIAEDINGLNAAANKNMENVKETMEAGEEVLKVVKNVSSMSVNVNTAANEMMQSVEKFRKKQI</sequence>
<dbReference type="PROSITE" id="PS50885">
    <property type="entry name" value="HAMP"/>
    <property type="match status" value="1"/>
</dbReference>
<keyword evidence="3 10" id="KW-0812">Transmembrane</keyword>
<keyword evidence="14" id="KW-1185">Reference proteome</keyword>
<keyword evidence="9" id="KW-0175">Coiled coil</keyword>
<evidence type="ECO:0000259" key="12">
    <source>
        <dbReference type="PROSITE" id="PS50885"/>
    </source>
</evidence>
<dbReference type="Pfam" id="PF00015">
    <property type="entry name" value="MCPsignal"/>
    <property type="match status" value="1"/>
</dbReference>
<evidence type="ECO:0000256" key="1">
    <source>
        <dbReference type="ARBA" id="ARBA00004651"/>
    </source>
</evidence>